<sequence>MGKIAFVFPGQGSQHVGMGKSLAEKYQAARDIFALADECLGYSLSKLCFEGPEDELRLTYHTQPAILTTCMALYEVFKADAPRPDYVAGHSLGEYSALVAGEALAFADAVTIVRKRGQFMDEAVPAGQGAMAAVIGAKRDELQSVCEEISLEGDTVQLANLNSPGQVVISGTKEGVEKASQVIKAQKKARRVIPLDVSGPFHSDLMKPAASRLAHVLENVKINNARIPVVTNVEARPVMLAEEIEQALIEQVFSPVLWEDSVRWMIDAGVDIFVEIGPGQVLTGLIKKISRDVAVYSVYDEDSLRQTLEEIT</sequence>
<dbReference type="SMART" id="SM00827">
    <property type="entry name" value="PKS_AT"/>
    <property type="match status" value="1"/>
</dbReference>
<dbReference type="EMBL" id="AFCE01000144">
    <property type="protein sequence ID" value="EGL82591.1"/>
    <property type="molecule type" value="Genomic_DNA"/>
</dbReference>
<dbReference type="NCBIfam" id="TIGR00128">
    <property type="entry name" value="fabD"/>
    <property type="match status" value="1"/>
</dbReference>
<keyword evidence="2 4" id="KW-0012">Acyltransferase</keyword>
<dbReference type="Proteomes" id="UP000010716">
    <property type="component" value="Unassembled WGS sequence"/>
</dbReference>
<evidence type="ECO:0000259" key="6">
    <source>
        <dbReference type="SMART" id="SM00827"/>
    </source>
</evidence>
<dbReference type="GO" id="GO:0004314">
    <property type="term" value="F:[acyl-carrier-protein] S-malonyltransferase activity"/>
    <property type="evidence" value="ECO:0007669"/>
    <property type="project" value="UniProtKB-EC"/>
</dbReference>
<dbReference type="GO" id="GO:0006633">
    <property type="term" value="P:fatty acid biosynthetic process"/>
    <property type="evidence" value="ECO:0007669"/>
    <property type="project" value="TreeGrafter"/>
</dbReference>
<dbReference type="FunFam" id="3.30.70.250:FF:000001">
    <property type="entry name" value="Malonyl CoA-acyl carrier protein transacylase"/>
    <property type="match status" value="1"/>
</dbReference>
<feature type="active site" evidence="5">
    <location>
        <position position="91"/>
    </location>
</feature>
<evidence type="ECO:0000313" key="7">
    <source>
        <dbReference type="EMBL" id="EGL82591.1"/>
    </source>
</evidence>
<dbReference type="GO" id="GO:0005829">
    <property type="term" value="C:cytosol"/>
    <property type="evidence" value="ECO:0007669"/>
    <property type="project" value="TreeGrafter"/>
</dbReference>
<dbReference type="Gene3D" id="3.30.70.250">
    <property type="entry name" value="Malonyl-CoA ACP transacylase, ACP-binding"/>
    <property type="match status" value="1"/>
</dbReference>
<dbReference type="InterPro" id="IPR004410">
    <property type="entry name" value="Malonyl_CoA-ACP_transAc_FabD"/>
</dbReference>
<name>F5L7T8_CALTT</name>
<keyword evidence="1 4" id="KW-0808">Transferase</keyword>
<evidence type="ECO:0000256" key="5">
    <source>
        <dbReference type="PIRSR" id="PIRSR000446-1"/>
    </source>
</evidence>
<evidence type="ECO:0000256" key="1">
    <source>
        <dbReference type="ARBA" id="ARBA00022679"/>
    </source>
</evidence>
<dbReference type="InterPro" id="IPR014043">
    <property type="entry name" value="Acyl_transferase_dom"/>
</dbReference>
<dbReference type="eggNOG" id="COG0331">
    <property type="taxonomic scope" value="Bacteria"/>
</dbReference>
<comment type="caution">
    <text evidence="7">The sequence shown here is derived from an EMBL/GenBank/DDBJ whole genome shotgun (WGS) entry which is preliminary data.</text>
</comment>
<gene>
    <name evidence="7" type="ORF">CathTA2_1882</name>
</gene>
<comment type="similarity">
    <text evidence="4">Belongs to the fabD family.</text>
</comment>
<dbReference type="SUPFAM" id="SSF55048">
    <property type="entry name" value="Probable ACP-binding domain of malonyl-CoA ACP transacylase"/>
    <property type="match status" value="1"/>
</dbReference>
<evidence type="ECO:0000256" key="3">
    <source>
        <dbReference type="ARBA" id="ARBA00048462"/>
    </source>
</evidence>
<dbReference type="InterPro" id="IPR016036">
    <property type="entry name" value="Malonyl_transacylase_ACP-bd"/>
</dbReference>
<protein>
    <recommendedName>
        <fullName evidence="4">Malonyl CoA-acyl carrier protein transacylase</fullName>
        <ecNumber evidence="4">2.3.1.39</ecNumber>
    </recommendedName>
</protein>
<dbReference type="OrthoDB" id="9805460at2"/>
<dbReference type="Pfam" id="PF00698">
    <property type="entry name" value="Acyl_transf_1"/>
    <property type="match status" value="1"/>
</dbReference>
<feature type="active site" evidence="5">
    <location>
        <position position="202"/>
    </location>
</feature>
<feature type="domain" description="Malonyl-CoA:ACP transacylase (MAT)" evidence="6">
    <location>
        <begin position="7"/>
        <end position="306"/>
    </location>
</feature>
<reference evidence="7 8" key="1">
    <citation type="journal article" date="2011" name="J. Bacteriol.">
        <title>Draft genome sequence of the thermoalkaliphilic Caldalkalibacillus thermarum strain TA2.A1.</title>
        <authorList>
            <person name="Kalamorz F."/>
            <person name="Keis S."/>
            <person name="McMillan D.G."/>
            <person name="Olsson K."/>
            <person name="Stanton J.A."/>
            <person name="Stockwell P."/>
            <person name="Black M.A."/>
            <person name="Klingeman D.M."/>
            <person name="Land M.L."/>
            <person name="Han C.S."/>
            <person name="Martin S.L."/>
            <person name="Becher S.A."/>
            <person name="Peddie C.J."/>
            <person name="Morgan H.W."/>
            <person name="Matthies D."/>
            <person name="Preiss L."/>
            <person name="Meier T."/>
            <person name="Brown S.D."/>
            <person name="Cook G.M."/>
        </authorList>
    </citation>
    <scope>NUCLEOTIDE SEQUENCE [LARGE SCALE GENOMIC DNA]</scope>
    <source>
        <strain evidence="7 8">TA2.A1</strain>
    </source>
</reference>
<accession>F5L7T8</accession>
<dbReference type="PANTHER" id="PTHR42681">
    <property type="entry name" value="MALONYL-COA-ACYL CARRIER PROTEIN TRANSACYLASE, MITOCHONDRIAL"/>
    <property type="match status" value="1"/>
</dbReference>
<dbReference type="AlphaFoldDB" id="F5L7T8"/>
<dbReference type="InterPro" id="IPR024925">
    <property type="entry name" value="Malonyl_CoA-ACP_transAc"/>
</dbReference>
<dbReference type="InterPro" id="IPR050858">
    <property type="entry name" value="Mal-CoA-ACP_Trans/PKS_FabD"/>
</dbReference>
<dbReference type="RefSeq" id="WP_007505039.1">
    <property type="nucleotide sequence ID" value="NZ_AFCE01000144.1"/>
</dbReference>
<dbReference type="Gene3D" id="3.40.366.10">
    <property type="entry name" value="Malonyl-Coenzyme A Acyl Carrier Protein, domain 2"/>
    <property type="match status" value="1"/>
</dbReference>
<dbReference type="PIRSF" id="PIRSF000446">
    <property type="entry name" value="Mct"/>
    <property type="match status" value="1"/>
</dbReference>
<organism evidence="7 8">
    <name type="scientific">Caldalkalibacillus thermarum (strain TA2.A1)</name>
    <dbReference type="NCBI Taxonomy" id="986075"/>
    <lineage>
        <taxon>Bacteria</taxon>
        <taxon>Bacillati</taxon>
        <taxon>Bacillota</taxon>
        <taxon>Bacilli</taxon>
        <taxon>Bacillales</taxon>
        <taxon>Bacillaceae</taxon>
        <taxon>Caldalkalibacillus</taxon>
    </lineage>
</organism>
<dbReference type="SUPFAM" id="SSF52151">
    <property type="entry name" value="FabD/lysophospholipase-like"/>
    <property type="match status" value="1"/>
</dbReference>
<dbReference type="InterPro" id="IPR016035">
    <property type="entry name" value="Acyl_Trfase/lysoPLipase"/>
</dbReference>
<dbReference type="EC" id="2.3.1.39" evidence="4"/>
<comment type="catalytic activity">
    <reaction evidence="3 4">
        <text>holo-[ACP] + malonyl-CoA = malonyl-[ACP] + CoA</text>
        <dbReference type="Rhea" id="RHEA:41792"/>
        <dbReference type="Rhea" id="RHEA-COMP:9623"/>
        <dbReference type="Rhea" id="RHEA-COMP:9685"/>
        <dbReference type="ChEBI" id="CHEBI:57287"/>
        <dbReference type="ChEBI" id="CHEBI:57384"/>
        <dbReference type="ChEBI" id="CHEBI:64479"/>
        <dbReference type="ChEBI" id="CHEBI:78449"/>
        <dbReference type="EC" id="2.3.1.39"/>
    </reaction>
</comment>
<evidence type="ECO:0000313" key="8">
    <source>
        <dbReference type="Proteomes" id="UP000010716"/>
    </source>
</evidence>
<proteinExistence type="inferred from homology"/>
<evidence type="ECO:0000256" key="2">
    <source>
        <dbReference type="ARBA" id="ARBA00023315"/>
    </source>
</evidence>
<evidence type="ECO:0000256" key="4">
    <source>
        <dbReference type="PIRNR" id="PIRNR000446"/>
    </source>
</evidence>
<dbReference type="InterPro" id="IPR001227">
    <property type="entry name" value="Ac_transferase_dom_sf"/>
</dbReference>
<dbReference type="PANTHER" id="PTHR42681:SF1">
    <property type="entry name" value="MALONYL-COA-ACYL CARRIER PROTEIN TRANSACYLASE, MITOCHONDRIAL"/>
    <property type="match status" value="1"/>
</dbReference>